<comment type="caution">
    <text evidence="2">The sequence shown here is derived from an EMBL/GenBank/DDBJ whole genome shotgun (WGS) entry which is preliminary data.</text>
</comment>
<keyword evidence="1" id="KW-0472">Membrane</keyword>
<dbReference type="Proteomes" id="UP000250321">
    <property type="component" value="Unassembled WGS sequence"/>
</dbReference>
<gene>
    <name evidence="2" type="ORF">Pyn_26234</name>
</gene>
<keyword evidence="3" id="KW-1185">Reference proteome</keyword>
<keyword evidence="1" id="KW-0812">Transmembrane</keyword>
<dbReference type="EMBL" id="PJQY01000635">
    <property type="protein sequence ID" value="PQQ09236.1"/>
    <property type="molecule type" value="Genomic_DNA"/>
</dbReference>
<dbReference type="PANTHER" id="PTHR33232:SF18">
    <property type="entry name" value="PROTEIN SIEVE ELEMENT OCCLUSION B-LIKE"/>
    <property type="match status" value="1"/>
</dbReference>
<name>A0A315A4Z8_PRUYE</name>
<protein>
    <submittedName>
        <fullName evidence="2">Uncharacterized protein</fullName>
    </submittedName>
</protein>
<organism evidence="2 3">
    <name type="scientific">Prunus yedoensis var. nudiflora</name>
    <dbReference type="NCBI Taxonomy" id="2094558"/>
    <lineage>
        <taxon>Eukaryota</taxon>
        <taxon>Viridiplantae</taxon>
        <taxon>Streptophyta</taxon>
        <taxon>Embryophyta</taxon>
        <taxon>Tracheophyta</taxon>
        <taxon>Spermatophyta</taxon>
        <taxon>Magnoliopsida</taxon>
        <taxon>eudicotyledons</taxon>
        <taxon>Gunneridae</taxon>
        <taxon>Pentapetalae</taxon>
        <taxon>rosids</taxon>
        <taxon>fabids</taxon>
        <taxon>Rosales</taxon>
        <taxon>Rosaceae</taxon>
        <taxon>Amygdaloideae</taxon>
        <taxon>Amygdaleae</taxon>
        <taxon>Prunus</taxon>
    </lineage>
</organism>
<keyword evidence="1" id="KW-1133">Transmembrane helix</keyword>
<accession>A0A315A4Z8</accession>
<dbReference type="OrthoDB" id="10399656at2759"/>
<evidence type="ECO:0000256" key="1">
    <source>
        <dbReference type="SAM" id="Phobius"/>
    </source>
</evidence>
<feature type="transmembrane region" description="Helical" evidence="1">
    <location>
        <begin position="12"/>
        <end position="30"/>
    </location>
</feature>
<dbReference type="GO" id="GO:0010088">
    <property type="term" value="P:phloem development"/>
    <property type="evidence" value="ECO:0007669"/>
    <property type="project" value="InterPro"/>
</dbReference>
<reference evidence="2 3" key="1">
    <citation type="submission" date="2018-02" db="EMBL/GenBank/DDBJ databases">
        <title>Draft genome of wild Prunus yedoensis var. nudiflora.</title>
        <authorList>
            <person name="Baek S."/>
            <person name="Kim J.-H."/>
            <person name="Choi K."/>
            <person name="Kim G.-B."/>
            <person name="Cho A."/>
            <person name="Jang H."/>
            <person name="Shin C.-H."/>
            <person name="Yu H.-J."/>
            <person name="Mun J.-H."/>
        </authorList>
    </citation>
    <scope>NUCLEOTIDE SEQUENCE [LARGE SCALE GENOMIC DNA]</scope>
    <source>
        <strain evidence="3">cv. Jeju island</strain>
        <tissue evidence="2">Leaf</tissue>
    </source>
</reference>
<proteinExistence type="predicted"/>
<dbReference type="InterPro" id="IPR039299">
    <property type="entry name" value="SEOA"/>
</dbReference>
<evidence type="ECO:0000313" key="2">
    <source>
        <dbReference type="EMBL" id="PQQ09236.1"/>
    </source>
</evidence>
<dbReference type="AlphaFoldDB" id="A0A315A4Z8"/>
<dbReference type="PANTHER" id="PTHR33232">
    <property type="entry name" value="PROTEIN SIEVE ELEMENT OCCLUSION B-LIKE"/>
    <property type="match status" value="1"/>
</dbReference>
<sequence length="222" mass="25818">MDFVESLDPLILFGATVAIVVIVAAAYLFTPKRKDINSNLEDVAWDDVMVGAAQNTISESSAILKQLIFDDFDVPLGWIIDTYTANPTYPKKFDQLRGKKVFLFFSSSDISEAHIKLIKHVNERIEKEKMDQYRTVWIPIAEEKQWKAHEEDNYLLHIAERLSCYTARPHPERIRYIKKRFQLDNKKEFLSLVEMDESGNDEKSDPAITIVKERMKRFGFKP</sequence>
<evidence type="ECO:0000313" key="3">
    <source>
        <dbReference type="Proteomes" id="UP000250321"/>
    </source>
</evidence>